<dbReference type="GeneID" id="54278920"/>
<evidence type="ECO:0000313" key="1">
    <source>
        <dbReference type="EMBL" id="KAF2018482.1"/>
    </source>
</evidence>
<accession>A0A6A5XZ73</accession>
<reference evidence="1" key="1">
    <citation type="journal article" date="2020" name="Stud. Mycol.">
        <title>101 Dothideomycetes genomes: a test case for predicting lifestyles and emergence of pathogens.</title>
        <authorList>
            <person name="Haridas S."/>
            <person name="Albert R."/>
            <person name="Binder M."/>
            <person name="Bloem J."/>
            <person name="Labutti K."/>
            <person name="Salamov A."/>
            <person name="Andreopoulos B."/>
            <person name="Baker S."/>
            <person name="Barry K."/>
            <person name="Bills G."/>
            <person name="Bluhm B."/>
            <person name="Cannon C."/>
            <person name="Castanera R."/>
            <person name="Culley D."/>
            <person name="Daum C."/>
            <person name="Ezra D."/>
            <person name="Gonzalez J."/>
            <person name="Henrissat B."/>
            <person name="Kuo A."/>
            <person name="Liang C."/>
            <person name="Lipzen A."/>
            <person name="Lutzoni F."/>
            <person name="Magnuson J."/>
            <person name="Mondo S."/>
            <person name="Nolan M."/>
            <person name="Ohm R."/>
            <person name="Pangilinan J."/>
            <person name="Park H.-J."/>
            <person name="Ramirez L."/>
            <person name="Alfaro M."/>
            <person name="Sun H."/>
            <person name="Tritt A."/>
            <person name="Yoshinaga Y."/>
            <person name="Zwiers L.-H."/>
            <person name="Turgeon B."/>
            <person name="Goodwin S."/>
            <person name="Spatafora J."/>
            <person name="Crous P."/>
            <person name="Grigoriev I."/>
        </authorList>
    </citation>
    <scope>NUCLEOTIDE SEQUENCE</scope>
    <source>
        <strain evidence="1">CBS 175.79</strain>
    </source>
</reference>
<proteinExistence type="predicted"/>
<organism evidence="1 2">
    <name type="scientific">Aaosphaeria arxii CBS 175.79</name>
    <dbReference type="NCBI Taxonomy" id="1450172"/>
    <lineage>
        <taxon>Eukaryota</taxon>
        <taxon>Fungi</taxon>
        <taxon>Dikarya</taxon>
        <taxon>Ascomycota</taxon>
        <taxon>Pezizomycotina</taxon>
        <taxon>Dothideomycetes</taxon>
        <taxon>Pleosporomycetidae</taxon>
        <taxon>Pleosporales</taxon>
        <taxon>Pleosporales incertae sedis</taxon>
        <taxon>Aaosphaeria</taxon>
    </lineage>
</organism>
<dbReference type="RefSeq" id="XP_033386821.1">
    <property type="nucleotide sequence ID" value="XM_033521523.1"/>
</dbReference>
<keyword evidence="2" id="KW-1185">Reference proteome</keyword>
<protein>
    <submittedName>
        <fullName evidence="1">Uncharacterized protein</fullName>
    </submittedName>
</protein>
<name>A0A6A5XZ73_9PLEO</name>
<gene>
    <name evidence="1" type="ORF">BU24DRAFT_171776</name>
</gene>
<dbReference type="Proteomes" id="UP000799778">
    <property type="component" value="Unassembled WGS sequence"/>
</dbReference>
<dbReference type="EMBL" id="ML978068">
    <property type="protein sequence ID" value="KAF2018482.1"/>
    <property type="molecule type" value="Genomic_DNA"/>
</dbReference>
<dbReference type="AlphaFoldDB" id="A0A6A5XZ73"/>
<evidence type="ECO:0000313" key="2">
    <source>
        <dbReference type="Proteomes" id="UP000799778"/>
    </source>
</evidence>
<sequence>MIKLCIASVEHESIAGIRKSCLIDAISCKNIHKIDGRNGKELVQLIRKPDISLPQSCIGNVQARIMSTLSQIAVMPSSNYPSYRSAMNISPLASSSRSSSSMSPRYL</sequence>